<dbReference type="Pfam" id="PF00175">
    <property type="entry name" value="NAD_binding_1"/>
    <property type="match status" value="1"/>
</dbReference>
<evidence type="ECO:0000256" key="3">
    <source>
        <dbReference type="ARBA" id="ARBA00022630"/>
    </source>
</evidence>
<dbReference type="Gene3D" id="2.40.30.10">
    <property type="entry name" value="Translation factors"/>
    <property type="match status" value="1"/>
</dbReference>
<reference evidence="15 16" key="1">
    <citation type="submission" date="2019-02" db="EMBL/GenBank/DDBJ databases">
        <title>Sequencing the genomes of 1000 actinobacteria strains.</title>
        <authorList>
            <person name="Klenk H.-P."/>
        </authorList>
    </citation>
    <scope>NUCLEOTIDE SEQUENCE [LARGE SCALE GENOMIC DNA]</scope>
    <source>
        <strain evidence="15 16">DSM 45612</strain>
    </source>
</reference>
<sequence>MVIAGLTHERQPHRNDRPVTAAVADRRATRRALPAVPGWWADVAGSAAVLSLLVVTALWTADRGVQELFGGLATGLTSLGRLTGLVSADLMLIQVVLMARVPLIERRFGQDRIARWHRLASFTSFHLLLAHVLLTTLGYAGTARRNVLVETWELVTTYPGMLLATAALALLVLVVVTSVRAARRRLRYESWHLLHLYAYLGIALALPHQLWTGSDFVDSAAARAYWWTVYLLALASVLVFRLGLPAWRSLRHRVEVAAVVPEAPGITSVWLRGRDLHRLPARAGQFFLWRFLDGPGWSRAHPYSLSAPPSGDLMRITVKDLGDDSSRVGTLRPGTRVLLEGPYGRLTGDHWRGGGVTMLACGVGITPMLALLWELPYAPGEAVLLYRARTPEELAFRAELDRLAAERGVVVHPLVGPRARRPAWLPAYAEGRPDAEALRRLSPGIAGHDVFLCGPDGWVDAARAATRAAGVPDAHTHHERFAW</sequence>
<feature type="transmembrane region" description="Helical" evidence="13">
    <location>
        <begin position="119"/>
        <end position="140"/>
    </location>
</feature>
<dbReference type="PROSITE" id="PS51384">
    <property type="entry name" value="FAD_FR"/>
    <property type="match status" value="1"/>
</dbReference>
<organism evidence="15 16">
    <name type="scientific">Micromonospora kangleipakensis</name>
    <dbReference type="NCBI Taxonomy" id="1077942"/>
    <lineage>
        <taxon>Bacteria</taxon>
        <taxon>Bacillati</taxon>
        <taxon>Actinomycetota</taxon>
        <taxon>Actinomycetes</taxon>
        <taxon>Micromonosporales</taxon>
        <taxon>Micromonosporaceae</taxon>
        <taxon>Micromonospora</taxon>
    </lineage>
</organism>
<comment type="caution">
    <text evidence="15">The sequence shown here is derived from an EMBL/GenBank/DDBJ whole genome shotgun (WGS) entry which is preliminary data.</text>
</comment>
<dbReference type="GO" id="GO:0051537">
    <property type="term" value="F:2 iron, 2 sulfur cluster binding"/>
    <property type="evidence" value="ECO:0007669"/>
    <property type="project" value="UniProtKB-KW"/>
</dbReference>
<feature type="transmembrane region" description="Helical" evidence="13">
    <location>
        <begin position="39"/>
        <end position="59"/>
    </location>
</feature>
<dbReference type="SUPFAM" id="SSF63380">
    <property type="entry name" value="Riboflavin synthase domain-like"/>
    <property type="match status" value="1"/>
</dbReference>
<comment type="subcellular location">
    <subcellularLocation>
        <location evidence="2">Membrane</location>
        <topology evidence="2">Multi-pass membrane protein</topology>
    </subcellularLocation>
</comment>
<dbReference type="EMBL" id="SHLD01000001">
    <property type="protein sequence ID" value="RZU77232.1"/>
    <property type="molecule type" value="Genomic_DNA"/>
</dbReference>
<dbReference type="Gene3D" id="3.40.50.80">
    <property type="entry name" value="Nucleotide-binding domain of ferredoxin-NADP reductase (FNR) module"/>
    <property type="match status" value="1"/>
</dbReference>
<evidence type="ECO:0000256" key="7">
    <source>
        <dbReference type="ARBA" id="ARBA00022827"/>
    </source>
</evidence>
<name>A0A4Q8BGU7_9ACTN</name>
<keyword evidence="4 13" id="KW-0812">Transmembrane</keyword>
<dbReference type="CDD" id="cd06198">
    <property type="entry name" value="FNR_like_3"/>
    <property type="match status" value="1"/>
</dbReference>
<dbReference type="Pfam" id="PF01794">
    <property type="entry name" value="Ferric_reduct"/>
    <property type="match status" value="1"/>
</dbReference>
<accession>A0A4Q8BGU7</accession>
<keyword evidence="10" id="KW-0408">Iron</keyword>
<dbReference type="SUPFAM" id="SSF52343">
    <property type="entry name" value="Ferredoxin reductase-like, C-terminal NADP-linked domain"/>
    <property type="match status" value="1"/>
</dbReference>
<feature type="transmembrane region" description="Helical" evidence="13">
    <location>
        <begin position="160"/>
        <end position="182"/>
    </location>
</feature>
<feature type="domain" description="FAD-binding FR-type" evidence="14">
    <location>
        <begin position="249"/>
        <end position="349"/>
    </location>
</feature>
<evidence type="ECO:0000256" key="1">
    <source>
        <dbReference type="ARBA" id="ARBA00001974"/>
    </source>
</evidence>
<dbReference type="GO" id="GO:0046872">
    <property type="term" value="F:metal ion binding"/>
    <property type="evidence" value="ECO:0007669"/>
    <property type="project" value="UniProtKB-KW"/>
</dbReference>
<dbReference type="Proteomes" id="UP000294114">
    <property type="component" value="Unassembled WGS sequence"/>
</dbReference>
<keyword evidence="8 13" id="KW-1133">Transmembrane helix</keyword>
<evidence type="ECO:0000256" key="4">
    <source>
        <dbReference type="ARBA" id="ARBA00022692"/>
    </source>
</evidence>
<dbReference type="InterPro" id="IPR013130">
    <property type="entry name" value="Fe3_Rdtase_TM_dom"/>
</dbReference>
<dbReference type="GO" id="GO:0050660">
    <property type="term" value="F:flavin adenine dinucleotide binding"/>
    <property type="evidence" value="ECO:0007669"/>
    <property type="project" value="TreeGrafter"/>
</dbReference>
<comment type="cofactor">
    <cofactor evidence="1">
        <name>FAD</name>
        <dbReference type="ChEBI" id="CHEBI:57692"/>
    </cofactor>
</comment>
<dbReference type="AlphaFoldDB" id="A0A4Q8BGU7"/>
<evidence type="ECO:0000256" key="10">
    <source>
        <dbReference type="ARBA" id="ARBA00023004"/>
    </source>
</evidence>
<keyword evidence="5" id="KW-0001">2Fe-2S</keyword>
<evidence type="ECO:0000256" key="13">
    <source>
        <dbReference type="SAM" id="Phobius"/>
    </source>
</evidence>
<keyword evidence="3" id="KW-0285">Flavoprotein</keyword>
<proteinExistence type="predicted"/>
<keyword evidence="11" id="KW-0411">Iron-sulfur</keyword>
<evidence type="ECO:0000313" key="16">
    <source>
        <dbReference type="Proteomes" id="UP000294114"/>
    </source>
</evidence>
<evidence type="ECO:0000259" key="14">
    <source>
        <dbReference type="PROSITE" id="PS51384"/>
    </source>
</evidence>
<evidence type="ECO:0000256" key="5">
    <source>
        <dbReference type="ARBA" id="ARBA00022714"/>
    </source>
</evidence>
<feature type="transmembrane region" description="Helical" evidence="13">
    <location>
        <begin position="194"/>
        <end position="212"/>
    </location>
</feature>
<dbReference type="GO" id="GO:0016491">
    <property type="term" value="F:oxidoreductase activity"/>
    <property type="evidence" value="ECO:0007669"/>
    <property type="project" value="UniProtKB-KW"/>
</dbReference>
<dbReference type="InterPro" id="IPR001433">
    <property type="entry name" value="OxRdtase_FAD/NAD-bd"/>
</dbReference>
<dbReference type="PANTHER" id="PTHR47354:SF8">
    <property type="entry name" value="1,2-PHENYLACETYL-COA EPOXIDASE, SUBUNIT E"/>
    <property type="match status" value="1"/>
</dbReference>
<evidence type="ECO:0000256" key="8">
    <source>
        <dbReference type="ARBA" id="ARBA00022989"/>
    </source>
</evidence>
<keyword evidence="16" id="KW-1185">Reference proteome</keyword>
<evidence type="ECO:0000313" key="15">
    <source>
        <dbReference type="EMBL" id="RZU77232.1"/>
    </source>
</evidence>
<dbReference type="InterPro" id="IPR017927">
    <property type="entry name" value="FAD-bd_FR_type"/>
</dbReference>
<dbReference type="PANTHER" id="PTHR47354">
    <property type="entry name" value="NADH OXIDOREDUCTASE HCR"/>
    <property type="match status" value="1"/>
</dbReference>
<dbReference type="InterPro" id="IPR050415">
    <property type="entry name" value="MRET"/>
</dbReference>
<dbReference type="InterPro" id="IPR039261">
    <property type="entry name" value="FNR_nucleotide-bd"/>
</dbReference>
<evidence type="ECO:0000256" key="9">
    <source>
        <dbReference type="ARBA" id="ARBA00023002"/>
    </source>
</evidence>
<dbReference type="InterPro" id="IPR017938">
    <property type="entry name" value="Riboflavin_synthase-like_b-brl"/>
</dbReference>
<evidence type="ECO:0000256" key="6">
    <source>
        <dbReference type="ARBA" id="ARBA00022723"/>
    </source>
</evidence>
<feature type="transmembrane region" description="Helical" evidence="13">
    <location>
        <begin position="224"/>
        <end position="244"/>
    </location>
</feature>
<keyword evidence="12 13" id="KW-0472">Membrane</keyword>
<feature type="transmembrane region" description="Helical" evidence="13">
    <location>
        <begin position="79"/>
        <end position="99"/>
    </location>
</feature>
<protein>
    <submittedName>
        <fullName evidence="15">Putative ferric reductase</fullName>
    </submittedName>
</protein>
<evidence type="ECO:0000256" key="2">
    <source>
        <dbReference type="ARBA" id="ARBA00004141"/>
    </source>
</evidence>
<dbReference type="GO" id="GO:0016020">
    <property type="term" value="C:membrane"/>
    <property type="evidence" value="ECO:0007669"/>
    <property type="project" value="UniProtKB-SubCell"/>
</dbReference>
<gene>
    <name evidence="15" type="ORF">EV384_5948</name>
</gene>
<keyword evidence="6" id="KW-0479">Metal-binding</keyword>
<keyword evidence="7" id="KW-0274">FAD</keyword>
<evidence type="ECO:0000256" key="12">
    <source>
        <dbReference type="ARBA" id="ARBA00023136"/>
    </source>
</evidence>
<keyword evidence="9" id="KW-0560">Oxidoreductase</keyword>
<evidence type="ECO:0000256" key="11">
    <source>
        <dbReference type="ARBA" id="ARBA00023014"/>
    </source>
</evidence>